<dbReference type="InterPro" id="IPR041638">
    <property type="entry name" value="BaeRF_family11"/>
</dbReference>
<feature type="region of interest" description="Disordered" evidence="1">
    <location>
        <begin position="181"/>
        <end position="201"/>
    </location>
</feature>
<evidence type="ECO:0000313" key="2">
    <source>
        <dbReference type="EMBL" id="CCF63943.1"/>
    </source>
</evidence>
<dbReference type="HOGENOM" id="CLU_044180_2_1_11"/>
<proteinExistence type="predicted"/>
<dbReference type="EMBL" id="FO082843">
    <property type="protein sequence ID" value="CCF63943.1"/>
    <property type="molecule type" value="Genomic_DNA"/>
</dbReference>
<evidence type="ECO:0000313" key="3">
    <source>
        <dbReference type="Proteomes" id="UP000008190"/>
    </source>
</evidence>
<organism evidence="2 3">
    <name type="scientific">Nocardia cyriacigeorgica (strain GUH-2)</name>
    <dbReference type="NCBI Taxonomy" id="1127134"/>
    <lineage>
        <taxon>Bacteria</taxon>
        <taxon>Bacillati</taxon>
        <taxon>Actinomycetota</taxon>
        <taxon>Actinomycetes</taxon>
        <taxon>Mycobacteriales</taxon>
        <taxon>Nocardiaceae</taxon>
        <taxon>Nocardia</taxon>
    </lineage>
</organism>
<protein>
    <submittedName>
        <fullName evidence="2">Uncharacterized protein</fullName>
    </submittedName>
</protein>
<name>H6RD95_NOCCG</name>
<accession>H6RD95</accession>
<dbReference type="KEGG" id="ncy:NOCYR_3178"/>
<sequence>MLVRAQDPTGHLEAIMLHTDIPTRGEVQALAAATDPWCVSIYTPTEADTATPDQNRIAFSNQARTVLDLVTDADARAALEEEFDDLIDDEEFWRYQSRTLIVHATPSRIRTYRVPNQLGAAETVGERFYLKPLLRTITFPQSAFVLALAEGSVRLVQVSADRPAQEVKLANLPSSAADYARKASLSDRAPKRRVQGDEGSKMRVRQYSRAIDAELRTILSGRDVPLILAAAEPTDSLYRSVNSYDGLLDESIPGNPEHLSDQELADRSREILDRHYVAQLAELAGLLDKRRSEGRASTDIADLARAATFGNVDTLLVDIDAAVPGTISPDDGAVTFDAPSDTEAPGILDEICRRVLLSGGRVLAVRAADMPGGAQIAGIFRYAA</sequence>
<keyword evidence="3" id="KW-1185">Reference proteome</keyword>
<reference evidence="2 3" key="1">
    <citation type="journal article" date="2012" name="J. Bacteriol.">
        <title>Genome sequence of the human- and animal-pathogenic strain Nocardia cyriacigeorgica GUH-2.</title>
        <authorList>
            <person name="Zoropogui A."/>
            <person name="Pujic P."/>
            <person name="Normand P."/>
            <person name="Barbe V."/>
            <person name="Beaman B."/>
            <person name="Beaman L."/>
            <person name="Boiron P."/>
            <person name="Colinon C."/>
            <person name="Deredjian A."/>
            <person name="Graindorge A."/>
            <person name="Mangenot S."/>
            <person name="Nazaret S."/>
            <person name="Neto M."/>
            <person name="Petit S."/>
            <person name="Roche D."/>
            <person name="Vallenet D."/>
            <person name="Rodriguez-Nava V."/>
            <person name="Richard Y."/>
            <person name="Cournoyer B."/>
            <person name="Blaha D."/>
        </authorList>
    </citation>
    <scope>NUCLEOTIDE SEQUENCE [LARGE SCALE GENOMIC DNA]</scope>
    <source>
        <strain evidence="2 3">GUH-2</strain>
    </source>
</reference>
<dbReference type="AlphaFoldDB" id="H6RD95"/>
<dbReference type="Pfam" id="PF18855">
    <property type="entry name" value="baeRF_family11"/>
    <property type="match status" value="1"/>
</dbReference>
<dbReference type="STRING" id="1127134.NOCYR_3178"/>
<dbReference type="eggNOG" id="COG1503">
    <property type="taxonomic scope" value="Bacteria"/>
</dbReference>
<gene>
    <name evidence="2" type="ordered locus">NOCYR_3178</name>
</gene>
<evidence type="ECO:0000256" key="1">
    <source>
        <dbReference type="SAM" id="MobiDB-lite"/>
    </source>
</evidence>
<dbReference type="Proteomes" id="UP000008190">
    <property type="component" value="Chromosome"/>
</dbReference>